<gene>
    <name evidence="1" type="ORF">TNCT_447551</name>
</gene>
<organism evidence="1 2">
    <name type="scientific">Trichonephila clavata</name>
    <name type="common">Joro spider</name>
    <name type="synonym">Nephila clavata</name>
    <dbReference type="NCBI Taxonomy" id="2740835"/>
    <lineage>
        <taxon>Eukaryota</taxon>
        <taxon>Metazoa</taxon>
        <taxon>Ecdysozoa</taxon>
        <taxon>Arthropoda</taxon>
        <taxon>Chelicerata</taxon>
        <taxon>Arachnida</taxon>
        <taxon>Araneae</taxon>
        <taxon>Araneomorphae</taxon>
        <taxon>Entelegynae</taxon>
        <taxon>Araneoidea</taxon>
        <taxon>Nephilidae</taxon>
        <taxon>Trichonephila</taxon>
    </lineage>
</organism>
<protein>
    <submittedName>
        <fullName evidence="1">Uncharacterized protein</fullName>
    </submittedName>
</protein>
<dbReference type="Proteomes" id="UP000887116">
    <property type="component" value="Unassembled WGS sequence"/>
</dbReference>
<evidence type="ECO:0000313" key="1">
    <source>
        <dbReference type="EMBL" id="GFR16057.1"/>
    </source>
</evidence>
<sequence length="86" mass="9219">MKPGNERSCKALTLMSPAIINGVTDITSLCVFHSQINFPNVNINSIAISEAIDVAIYGTPTALRLDDDDNTSDDVVAICLRLAVLQ</sequence>
<keyword evidence="2" id="KW-1185">Reference proteome</keyword>
<evidence type="ECO:0000313" key="2">
    <source>
        <dbReference type="Proteomes" id="UP000887116"/>
    </source>
</evidence>
<name>A0A8X6LPL9_TRICU</name>
<dbReference type="AlphaFoldDB" id="A0A8X6LPL9"/>
<accession>A0A8X6LPL9</accession>
<proteinExistence type="predicted"/>
<comment type="caution">
    <text evidence="1">The sequence shown here is derived from an EMBL/GenBank/DDBJ whole genome shotgun (WGS) entry which is preliminary data.</text>
</comment>
<reference evidence="1" key="1">
    <citation type="submission" date="2020-07" db="EMBL/GenBank/DDBJ databases">
        <title>Multicomponent nature underlies the extraordinary mechanical properties of spider dragline silk.</title>
        <authorList>
            <person name="Kono N."/>
            <person name="Nakamura H."/>
            <person name="Mori M."/>
            <person name="Yoshida Y."/>
            <person name="Ohtoshi R."/>
            <person name="Malay A.D."/>
            <person name="Moran D.A.P."/>
            <person name="Tomita M."/>
            <person name="Numata K."/>
            <person name="Arakawa K."/>
        </authorList>
    </citation>
    <scope>NUCLEOTIDE SEQUENCE</scope>
</reference>
<dbReference type="EMBL" id="BMAO01017491">
    <property type="protein sequence ID" value="GFR16057.1"/>
    <property type="molecule type" value="Genomic_DNA"/>
</dbReference>